<evidence type="ECO:0000256" key="1">
    <source>
        <dbReference type="ARBA" id="ARBA00009156"/>
    </source>
</evidence>
<dbReference type="PROSITE" id="PS00445">
    <property type="entry name" value="FGGY_KINASES_2"/>
    <property type="match status" value="1"/>
</dbReference>
<dbReference type="Pfam" id="PF00370">
    <property type="entry name" value="FGGY_N"/>
    <property type="match status" value="1"/>
</dbReference>
<dbReference type="GO" id="GO:0016773">
    <property type="term" value="F:phosphotransferase activity, alcohol group as acceptor"/>
    <property type="evidence" value="ECO:0007669"/>
    <property type="project" value="InterPro"/>
</dbReference>
<name>A0A4R6JR81_9ACTN</name>
<dbReference type="PIRSF" id="PIRSF000538">
    <property type="entry name" value="GlpK"/>
    <property type="match status" value="1"/>
</dbReference>
<dbReference type="Proteomes" id="UP000294901">
    <property type="component" value="Unassembled WGS sequence"/>
</dbReference>
<keyword evidence="2" id="KW-0119">Carbohydrate metabolism</keyword>
<dbReference type="InterPro" id="IPR018483">
    <property type="entry name" value="Carb_kinase_FGGY_CS"/>
</dbReference>
<dbReference type="EMBL" id="SNWR01000001">
    <property type="protein sequence ID" value="TDO37155.1"/>
    <property type="molecule type" value="Genomic_DNA"/>
</dbReference>
<dbReference type="Gene3D" id="3.30.420.40">
    <property type="match status" value="2"/>
</dbReference>
<evidence type="ECO:0000256" key="3">
    <source>
        <dbReference type="ARBA" id="ARBA00022679"/>
    </source>
</evidence>
<dbReference type="PANTHER" id="PTHR43095:SF5">
    <property type="entry name" value="XYLULOSE KINASE"/>
    <property type="match status" value="1"/>
</dbReference>
<dbReference type="RefSeq" id="WP_133871822.1">
    <property type="nucleotide sequence ID" value="NZ_BOMD01000109.1"/>
</dbReference>
<evidence type="ECO:0000256" key="2">
    <source>
        <dbReference type="ARBA" id="ARBA00022629"/>
    </source>
</evidence>
<keyword evidence="9" id="KW-1185">Reference proteome</keyword>
<dbReference type="InterPro" id="IPR000577">
    <property type="entry name" value="Carb_kinase_FGGY"/>
</dbReference>
<keyword evidence="2" id="KW-0859">Xylose metabolism</keyword>
<accession>A0A4R6JR81</accession>
<organism evidence="8 9">
    <name type="scientific">Paractinoplanes brasiliensis</name>
    <dbReference type="NCBI Taxonomy" id="52695"/>
    <lineage>
        <taxon>Bacteria</taxon>
        <taxon>Bacillati</taxon>
        <taxon>Actinomycetota</taxon>
        <taxon>Actinomycetes</taxon>
        <taxon>Micromonosporales</taxon>
        <taxon>Micromonosporaceae</taxon>
        <taxon>Paractinoplanes</taxon>
    </lineage>
</organism>
<feature type="domain" description="Carbohydrate kinase FGGY N-terminal" evidence="6">
    <location>
        <begin position="4"/>
        <end position="230"/>
    </location>
</feature>
<feature type="domain" description="Carbohydrate kinase FGGY C-terminal" evidence="7">
    <location>
        <begin position="245"/>
        <end position="424"/>
    </location>
</feature>
<protein>
    <submittedName>
        <fullName evidence="8">Xylulokinase</fullName>
    </submittedName>
</protein>
<evidence type="ECO:0000313" key="8">
    <source>
        <dbReference type="EMBL" id="TDO37155.1"/>
    </source>
</evidence>
<dbReference type="InterPro" id="IPR050406">
    <property type="entry name" value="FGGY_Carb_Kinase"/>
</dbReference>
<dbReference type="SUPFAM" id="SSF53067">
    <property type="entry name" value="Actin-like ATPase domain"/>
    <property type="match status" value="2"/>
</dbReference>
<evidence type="ECO:0000256" key="5">
    <source>
        <dbReference type="RuleBase" id="RU003733"/>
    </source>
</evidence>
<keyword evidence="4 5" id="KW-0418">Kinase</keyword>
<gene>
    <name evidence="8" type="ORF">C8E87_0759</name>
</gene>
<evidence type="ECO:0000256" key="4">
    <source>
        <dbReference type="ARBA" id="ARBA00022777"/>
    </source>
</evidence>
<dbReference type="InterPro" id="IPR018485">
    <property type="entry name" value="FGGY_C"/>
</dbReference>
<dbReference type="GO" id="GO:0016301">
    <property type="term" value="F:kinase activity"/>
    <property type="evidence" value="ECO:0007669"/>
    <property type="project" value="UniProtKB-KW"/>
</dbReference>
<evidence type="ECO:0000313" key="9">
    <source>
        <dbReference type="Proteomes" id="UP000294901"/>
    </source>
</evidence>
<reference evidence="8 9" key="1">
    <citation type="submission" date="2019-03" db="EMBL/GenBank/DDBJ databases">
        <title>Sequencing the genomes of 1000 actinobacteria strains.</title>
        <authorList>
            <person name="Klenk H.-P."/>
        </authorList>
    </citation>
    <scope>NUCLEOTIDE SEQUENCE [LARGE SCALE GENOMIC DNA]</scope>
    <source>
        <strain evidence="8 9">DSM 43805</strain>
    </source>
</reference>
<dbReference type="InterPro" id="IPR018484">
    <property type="entry name" value="FGGY_N"/>
</dbReference>
<dbReference type="Pfam" id="PF02782">
    <property type="entry name" value="FGGY_C"/>
    <property type="match status" value="1"/>
</dbReference>
<evidence type="ECO:0000259" key="6">
    <source>
        <dbReference type="Pfam" id="PF00370"/>
    </source>
</evidence>
<dbReference type="OrthoDB" id="9782710at2"/>
<dbReference type="AlphaFoldDB" id="A0A4R6JR81"/>
<sequence length="478" mass="50925">MSLFLGVDIGTSSSKGVLVDSDGVVVRKAVREHEVDRPRPGYVEMDAAVWWTEFLSLAKELTAGVTVKAVGVSGMGPCVLITDSKGRPLRPAILYGVDTRATAQIEALTEEFGDEILDRCGSVLSTQAVGPKLLWLAEHEQVGQRLFMPASWLVHQLTGAYTLDYHSASQCTPLFDTHALDWYRPWAERIAPGLELPPLAWPGDVAGLTGEAIAGIPPGTPVITGTIDAWTEAVSVGAQNPGDLMLMYGTTMFLIATVDRPLTTPAMWGTVGAFPGTRNLAGGMATSGAITAWLSKTTQTSYEQLTREADASGPGARGLLMLPYFAGERTPVMDPDARGVIAGLTLEHTRGDLYRAALEATALGVRHNIEALQAAGADIDRVVAVGGGTRGGLWTRVVSDVTGLAQVVPRVTIGAAYGAAFLAAGDQDINAWNPAAEIVEPDPRNRPGYDELYALYHDLYPATRSITHSLANRQRRTP</sequence>
<dbReference type="CDD" id="cd07804">
    <property type="entry name" value="ASKHA_NBD_FGGY_RrXK-like"/>
    <property type="match status" value="1"/>
</dbReference>
<comment type="similarity">
    <text evidence="1 5">Belongs to the FGGY kinase family.</text>
</comment>
<evidence type="ECO:0000259" key="7">
    <source>
        <dbReference type="Pfam" id="PF02782"/>
    </source>
</evidence>
<dbReference type="GO" id="GO:0042732">
    <property type="term" value="P:D-xylose metabolic process"/>
    <property type="evidence" value="ECO:0007669"/>
    <property type="project" value="UniProtKB-KW"/>
</dbReference>
<dbReference type="PANTHER" id="PTHR43095">
    <property type="entry name" value="SUGAR KINASE"/>
    <property type="match status" value="1"/>
</dbReference>
<comment type="caution">
    <text evidence="8">The sequence shown here is derived from an EMBL/GenBank/DDBJ whole genome shotgun (WGS) entry which is preliminary data.</text>
</comment>
<dbReference type="InterPro" id="IPR043129">
    <property type="entry name" value="ATPase_NBD"/>
</dbReference>
<proteinExistence type="inferred from homology"/>
<keyword evidence="3 5" id="KW-0808">Transferase</keyword>